<dbReference type="PANTHER" id="PTHR12942:SF2">
    <property type="entry name" value="PRE-MRNA-SPLICING FACTOR SLU7"/>
    <property type="match status" value="1"/>
</dbReference>
<proteinExistence type="inferred from homology"/>
<name>A0A075ASM3_ROZAC</name>
<dbReference type="EMBL" id="ML005960">
    <property type="protein sequence ID" value="RKP17218.1"/>
    <property type="molecule type" value="Genomic_DNA"/>
</dbReference>
<organism evidence="10 12">
    <name type="scientific">Rozella allomycis (strain CSF55)</name>
    <dbReference type="NCBI Taxonomy" id="988480"/>
    <lineage>
        <taxon>Eukaryota</taxon>
        <taxon>Fungi</taxon>
        <taxon>Fungi incertae sedis</taxon>
        <taxon>Cryptomycota</taxon>
        <taxon>Cryptomycota incertae sedis</taxon>
        <taxon>Rozella</taxon>
    </lineage>
</organism>
<evidence type="ECO:0000313" key="11">
    <source>
        <dbReference type="EMBL" id="RKP17218.1"/>
    </source>
</evidence>
<keyword evidence="8" id="KW-0175">Coiled coil</keyword>
<reference evidence="13" key="2">
    <citation type="journal article" date="2018" name="Nat. Microbiol.">
        <title>Leveraging single-cell genomics to expand the fungal tree of life.</title>
        <authorList>
            <person name="Ahrendt S.R."/>
            <person name="Quandt C.A."/>
            <person name="Ciobanu D."/>
            <person name="Clum A."/>
            <person name="Salamov A."/>
            <person name="Andreopoulos B."/>
            <person name="Cheng J.F."/>
            <person name="Woyke T."/>
            <person name="Pelin A."/>
            <person name="Henrissat B."/>
            <person name="Reynolds N.K."/>
            <person name="Benny G.L."/>
            <person name="Smith M.E."/>
            <person name="James T.Y."/>
            <person name="Grigoriev I.V."/>
        </authorList>
    </citation>
    <scope>NUCLEOTIDE SEQUENCE [LARGE SCALE GENOMIC DNA]</scope>
    <source>
        <strain evidence="13">CSF55</strain>
    </source>
</reference>
<evidence type="ECO:0000256" key="5">
    <source>
        <dbReference type="ARBA" id="ARBA00023187"/>
    </source>
</evidence>
<evidence type="ECO:0000313" key="12">
    <source>
        <dbReference type="Proteomes" id="UP000030755"/>
    </source>
</evidence>
<keyword evidence="4 7" id="KW-0747">Spliceosome</keyword>
<dbReference type="GO" id="GO:0005681">
    <property type="term" value="C:spliceosomal complex"/>
    <property type="evidence" value="ECO:0007669"/>
    <property type="project" value="UniProtKB-UniRule"/>
</dbReference>
<evidence type="ECO:0000256" key="6">
    <source>
        <dbReference type="ARBA" id="ARBA00023242"/>
    </source>
</evidence>
<dbReference type="OMA" id="KYAWESQ"/>
<keyword evidence="6 7" id="KW-0539">Nucleus</keyword>
<sequence>MASASRNKIKKPDVPNEDVGVYVPMFIAKAPWYTGKEDVPLELKLQEDPCKVTELADKEEKWYARGAFKQTATKYRKGACENCGAMTHKTKECFERPRKKGAKYTNQDIAADEIVVSEKELNRNSYEAKRDRWMGYDVKQHVKLVEEHEKIEAERIKLKAMEMEQKLSKKMTEKEVEKAIEEDEKYVAEADMPGQRVDLDSRMTVRNLRLREDTAKYLLNLDPNSAFYNPKTRSMKDNPLREKKNVHPGITFAGEDFVRYTGEAPKMNELEKFAWDQVQKGADLNFQAVPSKAETEYKKHKEDEEKQKEEFKKKLVQMYGGEEHLKPIPEEYLPQNEIVEVPKEKNNLENTNKVFDNNHTSIFGSYEEDGKLGYACCHSLVRNSYCTGREGIAAAELVKQTIKTQSKSQGVKTLLELHQERMKKETPMFKDKREMLDNEKALDEERIKKIKSNKRDDIEIDFYALKNNPEAKEISRVKGHLSEDPMKRNK</sequence>
<dbReference type="InterPro" id="IPR021715">
    <property type="entry name" value="Slu7_dom"/>
</dbReference>
<evidence type="ECO:0000313" key="10">
    <source>
        <dbReference type="EMBL" id="EPZ31711.1"/>
    </source>
</evidence>
<dbReference type="AlphaFoldDB" id="A0A075ASM3"/>
<comment type="function">
    <text evidence="7">Involved in pre-mRNA splicing.</text>
</comment>
<evidence type="ECO:0000256" key="2">
    <source>
        <dbReference type="ARBA" id="ARBA00007203"/>
    </source>
</evidence>
<dbReference type="OrthoDB" id="249612at2759"/>
<comment type="similarity">
    <text evidence="2 7">Belongs to the SLU7 family.</text>
</comment>
<reference evidence="11" key="3">
    <citation type="submission" date="2018-08" db="EMBL/GenBank/DDBJ databases">
        <title>Leveraging single-cell genomics to expand the Fungal Tree of Life.</title>
        <authorList>
            <consortium name="DOE Joint Genome Institute"/>
            <person name="Ahrendt S.R."/>
            <person name="Quandt C.A."/>
            <person name="Ciobanu D."/>
            <person name="Clum A."/>
            <person name="Salamov A."/>
            <person name="Andreopoulos B."/>
            <person name="Cheng J.-F."/>
            <person name="Woyke T."/>
            <person name="Pelin A."/>
            <person name="Henrissat B."/>
            <person name="Reynolds N."/>
            <person name="Benny G.L."/>
            <person name="Smith M.E."/>
            <person name="James T.Y."/>
            <person name="Grigoriev I.V."/>
        </authorList>
    </citation>
    <scope>NUCLEOTIDE SEQUENCE</scope>
    <source>
        <strain evidence="11">CSF55</strain>
    </source>
</reference>
<evidence type="ECO:0000259" key="9">
    <source>
        <dbReference type="Pfam" id="PF11708"/>
    </source>
</evidence>
<dbReference type="STRING" id="988480.A0A075ASM3"/>
<protein>
    <recommendedName>
        <fullName evidence="7">Pre-mRNA-splicing factor SLU7</fullName>
    </recommendedName>
</protein>
<dbReference type="InterPro" id="IPR039974">
    <property type="entry name" value="Splicing_factor_SLU7"/>
</dbReference>
<comment type="subunit">
    <text evidence="7">Associated with the spliceosome.</text>
</comment>
<keyword evidence="12" id="KW-1185">Reference proteome</keyword>
<dbReference type="Pfam" id="PF11708">
    <property type="entry name" value="Slu7"/>
    <property type="match status" value="1"/>
</dbReference>
<dbReference type="Proteomes" id="UP000281549">
    <property type="component" value="Unassembled WGS sequence"/>
</dbReference>
<evidence type="ECO:0000256" key="7">
    <source>
        <dbReference type="RuleBase" id="RU367071"/>
    </source>
</evidence>
<dbReference type="GO" id="GO:0030628">
    <property type="term" value="F:pre-mRNA 3'-splice site binding"/>
    <property type="evidence" value="ECO:0007669"/>
    <property type="project" value="UniProtKB-UniRule"/>
</dbReference>
<feature type="domain" description="Pre-mRNA-splicing factor SLU7" evidence="9">
    <location>
        <begin position="125"/>
        <end position="365"/>
    </location>
</feature>
<evidence type="ECO:0000256" key="3">
    <source>
        <dbReference type="ARBA" id="ARBA00022664"/>
    </source>
</evidence>
<feature type="coiled-coil region" evidence="8">
    <location>
        <begin position="144"/>
        <end position="173"/>
    </location>
</feature>
<comment type="subcellular location">
    <subcellularLocation>
        <location evidence="1 7">Nucleus</location>
    </subcellularLocation>
</comment>
<dbReference type="Proteomes" id="UP000030755">
    <property type="component" value="Unassembled WGS sequence"/>
</dbReference>
<evidence type="ECO:0000256" key="8">
    <source>
        <dbReference type="SAM" id="Coils"/>
    </source>
</evidence>
<dbReference type="GO" id="GO:0000398">
    <property type="term" value="P:mRNA splicing, via spliceosome"/>
    <property type="evidence" value="ECO:0007669"/>
    <property type="project" value="UniProtKB-UniRule"/>
</dbReference>
<dbReference type="HOGENOM" id="CLU_019317_2_0_1"/>
<dbReference type="PANTHER" id="PTHR12942">
    <property type="entry name" value="STEP II SPLICING FACTOR SLU7"/>
    <property type="match status" value="1"/>
</dbReference>
<reference evidence="10 12" key="1">
    <citation type="journal article" date="2013" name="Curr. Biol.">
        <title>Shared signatures of parasitism and phylogenomics unite Cryptomycota and microsporidia.</title>
        <authorList>
            <person name="James T.Y."/>
            <person name="Pelin A."/>
            <person name="Bonen L."/>
            <person name="Ahrendt S."/>
            <person name="Sain D."/>
            <person name="Corradi N."/>
            <person name="Stajich J.E."/>
        </authorList>
    </citation>
    <scope>NUCLEOTIDE SEQUENCE [LARGE SCALE GENOMIC DNA]</scope>
    <source>
        <strain evidence="10 12">CSF55</strain>
        <strain evidence="10 12">CSF55</strain>
    </source>
</reference>
<keyword evidence="5 7" id="KW-0508">mRNA splicing</keyword>
<gene>
    <name evidence="10" type="ORF">O9G_000190</name>
    <name evidence="11" type="ORF">ROZALSC1DRAFT_30952</name>
</gene>
<evidence type="ECO:0000256" key="1">
    <source>
        <dbReference type="ARBA" id="ARBA00004123"/>
    </source>
</evidence>
<dbReference type="EMBL" id="KE561209">
    <property type="protein sequence ID" value="EPZ31711.1"/>
    <property type="molecule type" value="Genomic_DNA"/>
</dbReference>
<keyword evidence="3 7" id="KW-0507">mRNA processing</keyword>
<evidence type="ECO:0000313" key="13">
    <source>
        <dbReference type="Proteomes" id="UP000281549"/>
    </source>
</evidence>
<evidence type="ECO:0000256" key="4">
    <source>
        <dbReference type="ARBA" id="ARBA00022728"/>
    </source>
</evidence>
<accession>A0A075ASM3</accession>